<proteinExistence type="predicted"/>
<dbReference type="EMBL" id="JBHSFQ010000001">
    <property type="protein sequence ID" value="MFC4560251.1"/>
    <property type="molecule type" value="Genomic_DNA"/>
</dbReference>
<evidence type="ECO:0000256" key="1">
    <source>
        <dbReference type="SAM" id="Phobius"/>
    </source>
</evidence>
<accession>A0ABV9DMY0</accession>
<gene>
    <name evidence="3" type="ORF">ACFO4E_00120</name>
</gene>
<comment type="caution">
    <text evidence="3">The sequence shown here is derived from an EMBL/GenBank/DDBJ whole genome shotgun (WGS) entry which is preliminary data.</text>
</comment>
<feature type="transmembrane region" description="Helical" evidence="1">
    <location>
        <begin position="126"/>
        <end position="155"/>
    </location>
</feature>
<dbReference type="Pfam" id="PF09335">
    <property type="entry name" value="VTT_dom"/>
    <property type="match status" value="1"/>
</dbReference>
<evidence type="ECO:0000313" key="3">
    <source>
        <dbReference type="EMBL" id="MFC4560251.1"/>
    </source>
</evidence>
<keyword evidence="1" id="KW-1133">Transmembrane helix</keyword>
<protein>
    <submittedName>
        <fullName evidence="3">VTT domain-containing protein</fullName>
    </submittedName>
</protein>
<feature type="transmembrane region" description="Helical" evidence="1">
    <location>
        <begin position="95"/>
        <end position="120"/>
    </location>
</feature>
<sequence>MAATALAFAVALVSALLPFLNIELYLLGAASISSGPVLTAMALAAGAGQTLGKVAYYYLGRGVLDLPWLRRRADKTGKWGDRVADLRAKAEGRPWWTAGLVAVSSFASIPPFMVVCVLAGTVRMPLWAFAAVTMATRSARFLLLVLAPGTAMALLPG</sequence>
<organism evidence="3 4">
    <name type="scientific">Nocardiopsis mangrovi</name>
    <dbReference type="NCBI Taxonomy" id="1179818"/>
    <lineage>
        <taxon>Bacteria</taxon>
        <taxon>Bacillati</taxon>
        <taxon>Actinomycetota</taxon>
        <taxon>Actinomycetes</taxon>
        <taxon>Streptosporangiales</taxon>
        <taxon>Nocardiopsidaceae</taxon>
        <taxon>Nocardiopsis</taxon>
    </lineage>
</organism>
<name>A0ABV9DMY0_9ACTN</name>
<evidence type="ECO:0000259" key="2">
    <source>
        <dbReference type="Pfam" id="PF09335"/>
    </source>
</evidence>
<keyword evidence="1" id="KW-0472">Membrane</keyword>
<dbReference type="Proteomes" id="UP001595923">
    <property type="component" value="Unassembled WGS sequence"/>
</dbReference>
<dbReference type="InterPro" id="IPR032816">
    <property type="entry name" value="VTT_dom"/>
</dbReference>
<evidence type="ECO:0000313" key="4">
    <source>
        <dbReference type="Proteomes" id="UP001595923"/>
    </source>
</evidence>
<feature type="domain" description="VTT" evidence="2">
    <location>
        <begin position="26"/>
        <end position="146"/>
    </location>
</feature>
<keyword evidence="1" id="KW-0812">Transmembrane</keyword>
<reference evidence="4" key="1">
    <citation type="journal article" date="2019" name="Int. J. Syst. Evol. Microbiol.">
        <title>The Global Catalogue of Microorganisms (GCM) 10K type strain sequencing project: providing services to taxonomists for standard genome sequencing and annotation.</title>
        <authorList>
            <consortium name="The Broad Institute Genomics Platform"/>
            <consortium name="The Broad Institute Genome Sequencing Center for Infectious Disease"/>
            <person name="Wu L."/>
            <person name="Ma J."/>
        </authorList>
    </citation>
    <scope>NUCLEOTIDE SEQUENCE [LARGE SCALE GENOMIC DNA]</scope>
    <source>
        <strain evidence="4">XZYJ18</strain>
    </source>
</reference>
<keyword evidence="4" id="KW-1185">Reference proteome</keyword>
<dbReference type="RefSeq" id="WP_378570256.1">
    <property type="nucleotide sequence ID" value="NZ_JBHSFQ010000001.1"/>
</dbReference>